<evidence type="ECO:0000313" key="4">
    <source>
        <dbReference type="RefSeq" id="XP_022338851.1"/>
    </source>
</evidence>
<feature type="region of interest" description="Disordered" evidence="1">
    <location>
        <begin position="73"/>
        <end position="102"/>
    </location>
</feature>
<evidence type="ECO:0000313" key="2">
    <source>
        <dbReference type="Proteomes" id="UP000694844"/>
    </source>
</evidence>
<sequence length="309" mass="34831">MPKRKADSDTRAQASSRQQRRNRTPGPVAPARPESMSRVGDDCTQQAPPSDTQSQLFSERQLQQLTEAIAAGFADRGSSSPASIPVRTTDSGPTPDETPPGHKRIWIIGSSIIKHAFLQARSSSYGANLQLLRHNASVFWQGKGGMIWKHVIPKVQSLLNFENPPSYLIIHCGGNDIGQDVKSVVVRNNIKKDLLKLHQLLPETVIVWSQVLPRVQWRGELDHFALERARERLNNCIATFILKLGGKYIRYPELKKANPQLFKDSVHLNFLGNSFFLHRIQQSMQHFISDPNISVTPRLDDCGPWLQYF</sequence>
<proteinExistence type="predicted"/>
<feature type="region of interest" description="Disordered" evidence="1">
    <location>
        <begin position="1"/>
        <end position="61"/>
    </location>
</feature>
<feature type="compositionally biased region" description="Polar residues" evidence="1">
    <location>
        <begin position="77"/>
        <end position="92"/>
    </location>
</feature>
<dbReference type="Gene3D" id="3.40.50.1110">
    <property type="entry name" value="SGNH hydrolase"/>
    <property type="match status" value="1"/>
</dbReference>
<evidence type="ECO:0000256" key="1">
    <source>
        <dbReference type="SAM" id="MobiDB-lite"/>
    </source>
</evidence>
<reference evidence="3 4" key="1">
    <citation type="submission" date="2025-04" db="UniProtKB">
        <authorList>
            <consortium name="RefSeq"/>
        </authorList>
    </citation>
    <scope>IDENTIFICATION</scope>
    <source>
        <tissue evidence="3 4">Whole sample</tissue>
    </source>
</reference>
<dbReference type="CDD" id="cd00229">
    <property type="entry name" value="SGNH_hydrolase"/>
    <property type="match status" value="1"/>
</dbReference>
<keyword evidence="2" id="KW-1185">Reference proteome</keyword>
<dbReference type="GeneID" id="111134253"/>
<organism evidence="2 3">
    <name type="scientific">Crassostrea virginica</name>
    <name type="common">Eastern oyster</name>
    <dbReference type="NCBI Taxonomy" id="6565"/>
    <lineage>
        <taxon>Eukaryota</taxon>
        <taxon>Metazoa</taxon>
        <taxon>Spiralia</taxon>
        <taxon>Lophotrochozoa</taxon>
        <taxon>Mollusca</taxon>
        <taxon>Bivalvia</taxon>
        <taxon>Autobranchia</taxon>
        <taxon>Pteriomorphia</taxon>
        <taxon>Ostreida</taxon>
        <taxon>Ostreoidea</taxon>
        <taxon>Ostreidae</taxon>
        <taxon>Crassostrea</taxon>
    </lineage>
</organism>
<dbReference type="KEGG" id="cvn:111134253"/>
<dbReference type="RefSeq" id="XP_022338850.1">
    <property type="nucleotide sequence ID" value="XM_022483142.1"/>
</dbReference>
<feature type="compositionally biased region" description="Polar residues" evidence="1">
    <location>
        <begin position="43"/>
        <end position="61"/>
    </location>
</feature>
<dbReference type="RefSeq" id="XP_022338851.1">
    <property type="nucleotide sequence ID" value="XM_022483143.1"/>
</dbReference>
<dbReference type="Proteomes" id="UP000694844">
    <property type="component" value="Chromosome 5"/>
</dbReference>
<dbReference type="AlphaFoldDB" id="A0A8B8EFH2"/>
<name>A0A8B8EFH2_CRAVI</name>
<gene>
    <name evidence="3 4" type="primary">LOC111134253</name>
</gene>
<accession>A0A8B8EFH2</accession>
<dbReference type="OrthoDB" id="6131085at2759"/>
<dbReference type="SUPFAM" id="SSF52266">
    <property type="entry name" value="SGNH hydrolase"/>
    <property type="match status" value="1"/>
</dbReference>
<protein>
    <submittedName>
        <fullName evidence="3 4">Uncharacterized protein LOC111134253</fullName>
    </submittedName>
</protein>
<feature type="compositionally biased region" description="Basic and acidic residues" evidence="1">
    <location>
        <begin position="1"/>
        <end position="10"/>
    </location>
</feature>
<evidence type="ECO:0000313" key="3">
    <source>
        <dbReference type="RefSeq" id="XP_022338850.1"/>
    </source>
</evidence>
<dbReference type="InterPro" id="IPR036514">
    <property type="entry name" value="SGNH_hydro_sf"/>
</dbReference>